<dbReference type="EMBL" id="CAWYQH010000103">
    <property type="protein sequence ID" value="CAK8687038.1"/>
    <property type="molecule type" value="Genomic_DNA"/>
</dbReference>
<keyword evidence="3" id="KW-0472">Membrane</keyword>
<dbReference type="Proteomes" id="UP001642483">
    <property type="component" value="Unassembled WGS sequence"/>
</dbReference>
<comment type="similarity">
    <text evidence="1 3">Belongs to the 3-beta-HSD family.</text>
</comment>
<dbReference type="Pfam" id="PF01073">
    <property type="entry name" value="3Beta_HSD"/>
    <property type="match status" value="1"/>
</dbReference>
<organism evidence="5 6">
    <name type="scientific">Clavelina lepadiformis</name>
    <name type="common">Light-bulb sea squirt</name>
    <name type="synonym">Ascidia lepadiformis</name>
    <dbReference type="NCBI Taxonomy" id="159417"/>
    <lineage>
        <taxon>Eukaryota</taxon>
        <taxon>Metazoa</taxon>
        <taxon>Chordata</taxon>
        <taxon>Tunicata</taxon>
        <taxon>Ascidiacea</taxon>
        <taxon>Aplousobranchia</taxon>
        <taxon>Clavelinidae</taxon>
        <taxon>Clavelina</taxon>
    </lineage>
</organism>
<sequence>MTKKRYLVTGAAGRLGTKFVEIVSQKNIDDVTDLRLLDLNFSEAVKRKHEEACTEAKINVEWITGSITDQSILRSALQDVDVVVHMASIIDFRDELPRSKLWKVNVQGTKNLIDVCCQCNVSHFVYTSSMETVGPNVYRDPMYNGNEDTHYRVKHAMFYGETKHEAENLVLAANGRKLEDGKRLTTCALRPGEIYGGLDYEILIETARDNLKSKTLPSPSDPSHLFSRIYIDNAAWCHVLAAKQIQMIASTIGGNAYYIGDDTPKLAFARLNQIFLEPFGFKMHQREPILPFWIMYTFLLILFYVKGFLRVLGFSTQVKICPGALKVVCTCFTFSHGKFQEHFGYKPLKSWEETLEETRKHMGIILKEIESHS</sequence>
<evidence type="ECO:0000259" key="4">
    <source>
        <dbReference type="Pfam" id="PF01073"/>
    </source>
</evidence>
<dbReference type="PANTHER" id="PTHR43245">
    <property type="entry name" value="BIFUNCTIONAL POLYMYXIN RESISTANCE PROTEIN ARNA"/>
    <property type="match status" value="1"/>
</dbReference>
<comment type="caution">
    <text evidence="5">The sequence shown here is derived from an EMBL/GenBank/DDBJ whole genome shotgun (WGS) entry which is preliminary data.</text>
</comment>
<keyword evidence="3" id="KW-1133">Transmembrane helix</keyword>
<keyword evidence="2 3" id="KW-0560">Oxidoreductase</keyword>
<feature type="transmembrane region" description="Helical" evidence="3">
    <location>
        <begin position="290"/>
        <end position="309"/>
    </location>
</feature>
<evidence type="ECO:0000256" key="3">
    <source>
        <dbReference type="RuleBase" id="RU004475"/>
    </source>
</evidence>
<accession>A0ABP0G5F1</accession>
<dbReference type="SUPFAM" id="SSF51735">
    <property type="entry name" value="NAD(P)-binding Rossmann-fold domains"/>
    <property type="match status" value="1"/>
</dbReference>
<feature type="domain" description="3-beta hydroxysteroid dehydrogenase/isomerase" evidence="4">
    <location>
        <begin position="7"/>
        <end position="286"/>
    </location>
</feature>
<protein>
    <recommendedName>
        <fullName evidence="4">3-beta hydroxysteroid dehydrogenase/isomerase domain-containing protein</fullName>
    </recommendedName>
</protein>
<dbReference type="PANTHER" id="PTHR43245:SF51">
    <property type="entry name" value="SHORT CHAIN DEHYDROGENASE_REDUCTASE FAMILY 42E, MEMBER 2"/>
    <property type="match status" value="1"/>
</dbReference>
<gene>
    <name evidence="5" type="ORF">CVLEPA_LOCUS19077</name>
</gene>
<dbReference type="InterPro" id="IPR050177">
    <property type="entry name" value="Lipid_A_modif_metabolic_enz"/>
</dbReference>
<dbReference type="InterPro" id="IPR002225">
    <property type="entry name" value="3Beta_OHSteriod_DH/Estase"/>
</dbReference>
<dbReference type="InterPro" id="IPR036291">
    <property type="entry name" value="NAD(P)-bd_dom_sf"/>
</dbReference>
<evidence type="ECO:0000313" key="6">
    <source>
        <dbReference type="Proteomes" id="UP001642483"/>
    </source>
</evidence>
<evidence type="ECO:0000256" key="2">
    <source>
        <dbReference type="ARBA" id="ARBA00023002"/>
    </source>
</evidence>
<evidence type="ECO:0000256" key="1">
    <source>
        <dbReference type="ARBA" id="ARBA00009219"/>
    </source>
</evidence>
<dbReference type="Gene3D" id="3.40.50.720">
    <property type="entry name" value="NAD(P)-binding Rossmann-like Domain"/>
    <property type="match status" value="1"/>
</dbReference>
<evidence type="ECO:0000313" key="5">
    <source>
        <dbReference type="EMBL" id="CAK8687038.1"/>
    </source>
</evidence>
<proteinExistence type="inferred from homology"/>
<keyword evidence="3" id="KW-0812">Transmembrane</keyword>
<name>A0ABP0G5F1_CLALP</name>
<reference evidence="5 6" key="1">
    <citation type="submission" date="2024-02" db="EMBL/GenBank/DDBJ databases">
        <authorList>
            <person name="Daric V."/>
            <person name="Darras S."/>
        </authorList>
    </citation>
    <scope>NUCLEOTIDE SEQUENCE [LARGE SCALE GENOMIC DNA]</scope>
</reference>
<keyword evidence="6" id="KW-1185">Reference proteome</keyword>